<evidence type="ECO:0000313" key="2">
    <source>
        <dbReference type="EMBL" id="NLR94033.1"/>
    </source>
</evidence>
<dbReference type="EMBL" id="JABAIL010000009">
    <property type="protein sequence ID" value="NLR94033.1"/>
    <property type="molecule type" value="Genomic_DNA"/>
</dbReference>
<evidence type="ECO:0000259" key="1">
    <source>
        <dbReference type="Pfam" id="PF01764"/>
    </source>
</evidence>
<proteinExistence type="predicted"/>
<dbReference type="CDD" id="cd00741">
    <property type="entry name" value="Lipase"/>
    <property type="match status" value="1"/>
</dbReference>
<dbReference type="Gene3D" id="3.40.50.1820">
    <property type="entry name" value="alpha/beta hydrolase"/>
    <property type="match status" value="1"/>
</dbReference>
<dbReference type="RefSeq" id="WP_168884745.1">
    <property type="nucleotide sequence ID" value="NZ_JABAIL010000009.1"/>
</dbReference>
<dbReference type="Pfam" id="PF01764">
    <property type="entry name" value="Lipase_3"/>
    <property type="match status" value="1"/>
</dbReference>
<dbReference type="SUPFAM" id="SSF53474">
    <property type="entry name" value="alpha/beta-Hydrolases"/>
    <property type="match status" value="1"/>
</dbReference>
<reference evidence="2 3" key="1">
    <citation type="submission" date="2020-04" db="EMBL/GenBank/DDBJ databases">
        <title>Flammeovirga sp. SR4, a novel species isolated from seawater.</title>
        <authorList>
            <person name="Wang X."/>
        </authorList>
    </citation>
    <scope>NUCLEOTIDE SEQUENCE [LARGE SCALE GENOMIC DNA]</scope>
    <source>
        <strain evidence="2 3">SR4</strain>
    </source>
</reference>
<sequence>MKFNDHISHFDNKYTTSGIECYVKTEEQKLVIEVHPSKSIFPLFVTRLKYQKSDGFHKGYLKSFNAIKAQFDVDFHYKISQYNDIQITGFSIGGAISQIFALYLYNEFNIKSTVITYDSPTPFNTKRRNEFDAAVLHQEHYVFGIDIFGDFPLKLFGYEFPKNQKDYKFV</sequence>
<dbReference type="InterPro" id="IPR029058">
    <property type="entry name" value="AB_hydrolase_fold"/>
</dbReference>
<dbReference type="InterPro" id="IPR002921">
    <property type="entry name" value="Fungal_lipase-type"/>
</dbReference>
<organism evidence="2 3">
    <name type="scientific">Flammeovirga agarivorans</name>
    <dbReference type="NCBI Taxonomy" id="2726742"/>
    <lineage>
        <taxon>Bacteria</taxon>
        <taxon>Pseudomonadati</taxon>
        <taxon>Bacteroidota</taxon>
        <taxon>Cytophagia</taxon>
        <taxon>Cytophagales</taxon>
        <taxon>Flammeovirgaceae</taxon>
        <taxon>Flammeovirga</taxon>
    </lineage>
</organism>
<comment type="caution">
    <text evidence="2">The sequence shown here is derived from an EMBL/GenBank/DDBJ whole genome shotgun (WGS) entry which is preliminary data.</text>
</comment>
<dbReference type="Proteomes" id="UP000585050">
    <property type="component" value="Unassembled WGS sequence"/>
</dbReference>
<accession>A0A7X8SPJ5</accession>
<gene>
    <name evidence="2" type="ORF">HGP29_22720</name>
</gene>
<dbReference type="GO" id="GO:0006629">
    <property type="term" value="P:lipid metabolic process"/>
    <property type="evidence" value="ECO:0007669"/>
    <property type="project" value="InterPro"/>
</dbReference>
<protein>
    <recommendedName>
        <fullName evidence="1">Fungal lipase-type domain-containing protein</fullName>
    </recommendedName>
</protein>
<keyword evidence="3" id="KW-1185">Reference proteome</keyword>
<dbReference type="AlphaFoldDB" id="A0A7X8SPJ5"/>
<feature type="domain" description="Fungal lipase-type" evidence="1">
    <location>
        <begin position="53"/>
        <end position="138"/>
    </location>
</feature>
<name>A0A7X8SPJ5_9BACT</name>
<evidence type="ECO:0000313" key="3">
    <source>
        <dbReference type="Proteomes" id="UP000585050"/>
    </source>
</evidence>